<dbReference type="GO" id="GO:0005886">
    <property type="term" value="C:plasma membrane"/>
    <property type="evidence" value="ECO:0007669"/>
    <property type="project" value="UniProtKB-SubCell"/>
</dbReference>
<dbReference type="GeneID" id="54302797"/>
<evidence type="ECO:0000256" key="9">
    <source>
        <dbReference type="SAM" id="MobiDB-lite"/>
    </source>
</evidence>
<reference evidence="10" key="1">
    <citation type="journal article" date="2020" name="Stud. Mycol.">
        <title>101 Dothideomycetes genomes: a test case for predicting lifestyles and emergence of pathogens.</title>
        <authorList>
            <person name="Haridas S."/>
            <person name="Albert R."/>
            <person name="Binder M."/>
            <person name="Bloem J."/>
            <person name="Labutti K."/>
            <person name="Salamov A."/>
            <person name="Andreopoulos B."/>
            <person name="Baker S."/>
            <person name="Barry K."/>
            <person name="Bills G."/>
            <person name="Bluhm B."/>
            <person name="Cannon C."/>
            <person name="Castanera R."/>
            <person name="Culley D."/>
            <person name="Daum C."/>
            <person name="Ezra D."/>
            <person name="Gonzalez J."/>
            <person name="Henrissat B."/>
            <person name="Kuo A."/>
            <person name="Liang C."/>
            <person name="Lipzen A."/>
            <person name="Lutzoni F."/>
            <person name="Magnuson J."/>
            <person name="Mondo S."/>
            <person name="Nolan M."/>
            <person name="Ohm R."/>
            <person name="Pangilinan J."/>
            <person name="Park H.-J."/>
            <person name="Ramirez L."/>
            <person name="Alfaro M."/>
            <person name="Sun H."/>
            <person name="Tritt A."/>
            <person name="Yoshinaga Y."/>
            <person name="Zwiers L.-H."/>
            <person name="Turgeon B."/>
            <person name="Goodwin S."/>
            <person name="Spatafora J."/>
            <person name="Crous P."/>
            <person name="Grigoriev I."/>
        </authorList>
    </citation>
    <scope>NUCLEOTIDE SEQUENCE</scope>
    <source>
        <strain evidence="10">CBS 121167</strain>
    </source>
</reference>
<feature type="transmembrane region" description="Helical" evidence="8">
    <location>
        <begin position="345"/>
        <end position="366"/>
    </location>
</feature>
<evidence type="ECO:0000256" key="6">
    <source>
        <dbReference type="ARBA" id="ARBA00022989"/>
    </source>
</evidence>
<keyword evidence="4" id="KW-0533">Nickel</keyword>
<dbReference type="InterPro" id="IPR004688">
    <property type="entry name" value="Ni/Co_transpt"/>
</dbReference>
<dbReference type="PANTHER" id="PTHR31611:SF0">
    <property type="entry name" value="HIGH-AFFINITY NICKEL TRANSPORT PROTEIN NIC1"/>
    <property type="match status" value="1"/>
</dbReference>
<feature type="transmembrane region" description="Helical" evidence="8">
    <location>
        <begin position="224"/>
        <end position="248"/>
    </location>
</feature>
<keyword evidence="7 8" id="KW-0472">Membrane</keyword>
<evidence type="ECO:0000256" key="5">
    <source>
        <dbReference type="ARBA" id="ARBA00022692"/>
    </source>
</evidence>
<evidence type="ECO:0000313" key="10">
    <source>
        <dbReference type="EMBL" id="KAF2138234.1"/>
    </source>
</evidence>
<protein>
    <recommendedName>
        <fullName evidence="8">Nickel/cobalt efflux system</fullName>
    </recommendedName>
</protein>
<keyword evidence="6 8" id="KW-1133">Transmembrane helix</keyword>
<evidence type="ECO:0000256" key="2">
    <source>
        <dbReference type="ARBA" id="ARBA00010892"/>
    </source>
</evidence>
<evidence type="ECO:0000256" key="4">
    <source>
        <dbReference type="ARBA" id="ARBA00022596"/>
    </source>
</evidence>
<dbReference type="InterPro" id="IPR011541">
    <property type="entry name" value="Ni/Co_transpt_high_affinity"/>
</dbReference>
<organism evidence="10 11">
    <name type="scientific">Aplosporella prunicola CBS 121167</name>
    <dbReference type="NCBI Taxonomy" id="1176127"/>
    <lineage>
        <taxon>Eukaryota</taxon>
        <taxon>Fungi</taxon>
        <taxon>Dikarya</taxon>
        <taxon>Ascomycota</taxon>
        <taxon>Pezizomycotina</taxon>
        <taxon>Dothideomycetes</taxon>
        <taxon>Dothideomycetes incertae sedis</taxon>
        <taxon>Botryosphaeriales</taxon>
        <taxon>Aplosporellaceae</taxon>
        <taxon>Aplosporella</taxon>
    </lineage>
</organism>
<proteinExistence type="inferred from homology"/>
<evidence type="ECO:0000256" key="8">
    <source>
        <dbReference type="RuleBase" id="RU362101"/>
    </source>
</evidence>
<feature type="transmembrane region" description="Helical" evidence="8">
    <location>
        <begin position="254"/>
        <end position="274"/>
    </location>
</feature>
<feature type="region of interest" description="Disordered" evidence="9">
    <location>
        <begin position="380"/>
        <end position="449"/>
    </location>
</feature>
<dbReference type="Pfam" id="PF03824">
    <property type="entry name" value="NicO"/>
    <property type="match status" value="1"/>
</dbReference>
<feature type="transmembrane region" description="Helical" evidence="8">
    <location>
        <begin position="36"/>
        <end position="62"/>
    </location>
</feature>
<dbReference type="OrthoDB" id="5197598at2759"/>
<dbReference type="RefSeq" id="XP_033393947.1">
    <property type="nucleotide sequence ID" value="XM_033545294.1"/>
</dbReference>
<feature type="transmembrane region" description="Helical" evidence="8">
    <location>
        <begin position="145"/>
        <end position="168"/>
    </location>
</feature>
<name>A0A6A6B4V9_9PEZI</name>
<dbReference type="GO" id="GO:0012505">
    <property type="term" value="C:endomembrane system"/>
    <property type="evidence" value="ECO:0007669"/>
    <property type="project" value="UniProtKB-SubCell"/>
</dbReference>
<feature type="compositionally biased region" description="Low complexity" evidence="9">
    <location>
        <begin position="390"/>
        <end position="399"/>
    </location>
</feature>
<evidence type="ECO:0000256" key="3">
    <source>
        <dbReference type="ARBA" id="ARBA00022448"/>
    </source>
</evidence>
<keyword evidence="5 8" id="KW-0812">Transmembrane</keyword>
<keyword evidence="3 8" id="KW-0813">Transport</keyword>
<evidence type="ECO:0000256" key="1">
    <source>
        <dbReference type="ARBA" id="ARBA00004127"/>
    </source>
</evidence>
<dbReference type="PANTHER" id="PTHR31611">
    <property type="entry name" value="HIGH-AFFINITY NICKEL TRANSPORT PROTEIN NIC1"/>
    <property type="match status" value="1"/>
</dbReference>
<dbReference type="Proteomes" id="UP000799438">
    <property type="component" value="Unassembled WGS sequence"/>
</dbReference>
<evidence type="ECO:0000313" key="11">
    <source>
        <dbReference type="Proteomes" id="UP000799438"/>
    </source>
</evidence>
<dbReference type="EMBL" id="ML995497">
    <property type="protein sequence ID" value="KAF2138234.1"/>
    <property type="molecule type" value="Genomic_DNA"/>
</dbReference>
<evidence type="ECO:0000256" key="7">
    <source>
        <dbReference type="ARBA" id="ARBA00023136"/>
    </source>
</evidence>
<feature type="transmembrane region" description="Helical" evidence="8">
    <location>
        <begin position="295"/>
        <end position="325"/>
    </location>
</feature>
<accession>A0A6A6B4V9</accession>
<sequence length="449" mass="46786">MDALAPADLEAEPKTPLLRKAARAHARVPYLRHLPFAAVAVIVAVAGVNALVWACVGGVLHFHPALISSCVLSYTLGLRHALDADHISAIDLMTRRLIASGQRPVTVGMFFSLGHSTIVIITSIVVAATASALTSRFDSFSRIGGIIGSSVSAAFLLILGLANTYILFRLVQQLQRLTRTAPDSRAEAAYSSPGLSLQASGGCMSLLLKRVFRLVDRPWKMYPLGVLFGLGFDTSSEIALLGLASLHAAGGTSVWLILLFPALFTAAMCLLDTADGALMMGLYTSARLASDTLAVLYYSVVLTALTVVVAVVIGAIQLLTLVANVAHPQGVFWDGVDRVGERYEVVGAAICASFLVVGVASVALYGPWRARIDRRRALLGHDDDDDGDDSSNTNTNINGRETSALSAAPGGGGGGGADDGDECGRGSGSGAQRGDMKGKDVGVGVGERA</sequence>
<comment type="subcellular location">
    <subcellularLocation>
        <location evidence="8">Cell membrane</location>
        <topology evidence="8">Multi-pass membrane protein</topology>
    </subcellularLocation>
    <subcellularLocation>
        <location evidence="1">Endomembrane system</location>
        <topology evidence="1">Multi-pass membrane protein</topology>
    </subcellularLocation>
</comment>
<dbReference type="AlphaFoldDB" id="A0A6A6B4V9"/>
<keyword evidence="11" id="KW-1185">Reference proteome</keyword>
<feature type="transmembrane region" description="Helical" evidence="8">
    <location>
        <begin position="110"/>
        <end position="133"/>
    </location>
</feature>
<dbReference type="GO" id="GO:0015099">
    <property type="term" value="F:nickel cation transmembrane transporter activity"/>
    <property type="evidence" value="ECO:0007669"/>
    <property type="project" value="UniProtKB-UniRule"/>
</dbReference>
<gene>
    <name evidence="10" type="ORF">K452DRAFT_338869</name>
</gene>
<comment type="similarity">
    <text evidence="2 8">Belongs to the NiCoT transporter (TC 2.A.52) family.</text>
</comment>